<dbReference type="Proteomes" id="UP001262889">
    <property type="component" value="Unassembled WGS sequence"/>
</dbReference>
<dbReference type="EMBL" id="JAVRHQ010000003">
    <property type="protein sequence ID" value="MDT0641962.1"/>
    <property type="molecule type" value="Genomic_DNA"/>
</dbReference>
<reference evidence="1 2" key="1">
    <citation type="submission" date="2023-09" db="EMBL/GenBank/DDBJ databases">
        <authorList>
            <person name="Rey-Velasco X."/>
        </authorList>
    </citation>
    <scope>NUCLEOTIDE SEQUENCE [LARGE SCALE GENOMIC DNA]</scope>
    <source>
        <strain evidence="1 2">F363</strain>
    </source>
</reference>
<comment type="caution">
    <text evidence="1">The sequence shown here is derived from an EMBL/GenBank/DDBJ whole genome shotgun (WGS) entry which is preliminary data.</text>
</comment>
<proteinExistence type="predicted"/>
<name>A0ABU3C6I8_9FLAO</name>
<evidence type="ECO:0000313" key="1">
    <source>
        <dbReference type="EMBL" id="MDT0641962.1"/>
    </source>
</evidence>
<protein>
    <submittedName>
        <fullName evidence="1">Uncharacterized protein</fullName>
    </submittedName>
</protein>
<organism evidence="1 2">
    <name type="scientific">Autumnicola tepida</name>
    <dbReference type="NCBI Taxonomy" id="3075595"/>
    <lineage>
        <taxon>Bacteria</taxon>
        <taxon>Pseudomonadati</taxon>
        <taxon>Bacteroidota</taxon>
        <taxon>Flavobacteriia</taxon>
        <taxon>Flavobacteriales</taxon>
        <taxon>Flavobacteriaceae</taxon>
        <taxon>Autumnicola</taxon>
    </lineage>
</organism>
<gene>
    <name evidence="1" type="ORF">RM553_03870</name>
</gene>
<sequence>MSKEKQLAEKFQVEELENRFEMGRWVESVEVGADYEGYGGSVTFEV</sequence>
<keyword evidence="2" id="KW-1185">Reference proteome</keyword>
<dbReference type="RefSeq" id="WP_311533637.1">
    <property type="nucleotide sequence ID" value="NZ_JAVRHQ010000003.1"/>
</dbReference>
<accession>A0ABU3C6I8</accession>
<evidence type="ECO:0000313" key="2">
    <source>
        <dbReference type="Proteomes" id="UP001262889"/>
    </source>
</evidence>